<reference evidence="3" key="1">
    <citation type="submission" date="2024-04" db="EMBL/GenBank/DDBJ databases">
        <title>Salinicola lusitanus LLJ914,a marine bacterium isolated from the Okinawa Trough.</title>
        <authorList>
            <person name="Li J."/>
        </authorList>
    </citation>
    <scope>NUCLEOTIDE SEQUENCE [LARGE SCALE GENOMIC DNA]</scope>
</reference>
<proteinExistence type="predicted"/>
<comment type="caution">
    <text evidence="2">The sequence shown here is derived from an EMBL/GenBank/DDBJ whole genome shotgun (WGS) entry which is preliminary data.</text>
</comment>
<protein>
    <submittedName>
        <fullName evidence="2">Uncharacterized protein</fullName>
    </submittedName>
</protein>
<dbReference type="AlphaFoldDB" id="A0AAW0P2Z6"/>
<accession>A0AAW0P2Z6</accession>
<keyword evidence="3" id="KW-1185">Reference proteome</keyword>
<dbReference type="Proteomes" id="UP001460270">
    <property type="component" value="Unassembled WGS sequence"/>
</dbReference>
<feature type="compositionally biased region" description="Polar residues" evidence="1">
    <location>
        <begin position="42"/>
        <end position="53"/>
    </location>
</feature>
<evidence type="ECO:0000313" key="2">
    <source>
        <dbReference type="EMBL" id="KAK7915730.1"/>
    </source>
</evidence>
<feature type="region of interest" description="Disordered" evidence="1">
    <location>
        <begin position="26"/>
        <end position="53"/>
    </location>
</feature>
<organism evidence="2 3">
    <name type="scientific">Mugilogobius chulae</name>
    <name type="common">yellowstripe goby</name>
    <dbReference type="NCBI Taxonomy" id="88201"/>
    <lineage>
        <taxon>Eukaryota</taxon>
        <taxon>Metazoa</taxon>
        <taxon>Chordata</taxon>
        <taxon>Craniata</taxon>
        <taxon>Vertebrata</taxon>
        <taxon>Euteleostomi</taxon>
        <taxon>Actinopterygii</taxon>
        <taxon>Neopterygii</taxon>
        <taxon>Teleostei</taxon>
        <taxon>Neoteleostei</taxon>
        <taxon>Acanthomorphata</taxon>
        <taxon>Gobiaria</taxon>
        <taxon>Gobiiformes</taxon>
        <taxon>Gobioidei</taxon>
        <taxon>Gobiidae</taxon>
        <taxon>Gobionellinae</taxon>
        <taxon>Mugilogobius</taxon>
    </lineage>
</organism>
<dbReference type="EMBL" id="JBBPFD010000008">
    <property type="protein sequence ID" value="KAK7915730.1"/>
    <property type="molecule type" value="Genomic_DNA"/>
</dbReference>
<evidence type="ECO:0000256" key="1">
    <source>
        <dbReference type="SAM" id="MobiDB-lite"/>
    </source>
</evidence>
<gene>
    <name evidence="2" type="ORF">WMY93_011491</name>
</gene>
<sequence length="236" mass="26448">MHLASQRWTQHENKLLSGKIVIDSQDEEADDFTDKAHEEAHGSTTPSCDVSQNPSISMIERLLPANEHLGEAGRSEAQASCSHWTNTLPLKSKSTSAPQPGSMLLHTKRFKVPGKPVEWDILTAQRMIVAAEAQLTACSRNFQEIKSAADTFVQWANNKLTQDTDQEVETNLPQKRGRKKSEMCLDENVTDAEESYKIQAHNQIMDQVIHSIHQRFVKNGTLYADLALLDPKTSRT</sequence>
<evidence type="ECO:0000313" key="3">
    <source>
        <dbReference type="Proteomes" id="UP001460270"/>
    </source>
</evidence>
<name>A0AAW0P2Z6_9GOBI</name>
<feature type="compositionally biased region" description="Basic and acidic residues" evidence="1">
    <location>
        <begin position="32"/>
        <end position="41"/>
    </location>
</feature>